<dbReference type="OrthoDB" id="1163349at2"/>
<evidence type="ECO:0000313" key="2">
    <source>
        <dbReference type="Proteomes" id="UP000248536"/>
    </source>
</evidence>
<organism evidence="1 2">
    <name type="scientific">Flagellimonas maritima</name>
    <dbReference type="NCBI Taxonomy" id="1383885"/>
    <lineage>
        <taxon>Bacteria</taxon>
        <taxon>Pseudomonadati</taxon>
        <taxon>Bacteroidota</taxon>
        <taxon>Flavobacteriia</taxon>
        <taxon>Flavobacteriales</taxon>
        <taxon>Flavobacteriaceae</taxon>
        <taxon>Flagellimonas</taxon>
    </lineage>
</organism>
<protein>
    <submittedName>
        <fullName evidence="1">Uncharacterized protein</fullName>
    </submittedName>
</protein>
<sequence length="124" mass="14675">MIQKQKEENQEILEQSISHLKFSGFENIKADMPNYETPKTFKSQRSGLEITPDLSATKNGRKYFFDISLKSEKPEILKSKWLLLDTFSRLKSNRFKIITTRGHFKFTEDLLKEINLSQKEFIRI</sequence>
<dbReference type="AlphaFoldDB" id="A0A2Z4LP10"/>
<dbReference type="EMBL" id="CP030104">
    <property type="protein sequence ID" value="AWX43108.1"/>
    <property type="molecule type" value="Genomic_DNA"/>
</dbReference>
<keyword evidence="2" id="KW-1185">Reference proteome</keyword>
<dbReference type="RefSeq" id="WP_112376716.1">
    <property type="nucleotide sequence ID" value="NZ_CP030104.1"/>
</dbReference>
<dbReference type="KEGG" id="spon:HME9304_00095"/>
<proteinExistence type="predicted"/>
<gene>
    <name evidence="1" type="ORF">HME9304_00095</name>
</gene>
<accession>A0A2Z4LP10</accession>
<evidence type="ECO:0000313" key="1">
    <source>
        <dbReference type="EMBL" id="AWX43108.1"/>
    </source>
</evidence>
<name>A0A2Z4LP10_9FLAO</name>
<dbReference type="Proteomes" id="UP000248536">
    <property type="component" value="Chromosome"/>
</dbReference>
<reference evidence="1 2" key="1">
    <citation type="submission" date="2018-06" db="EMBL/GenBank/DDBJ databases">
        <title>Spongiibacterium sp. HME9304 Genome sequencing and assembly.</title>
        <authorList>
            <person name="Kang H."/>
            <person name="Kim H."/>
            <person name="Joh K."/>
        </authorList>
    </citation>
    <scope>NUCLEOTIDE SEQUENCE [LARGE SCALE GENOMIC DNA]</scope>
    <source>
        <strain evidence="1 2">HME9304</strain>
    </source>
</reference>